<reference evidence="2" key="1">
    <citation type="submission" date="2022-06" db="EMBL/GenBank/DDBJ databases">
        <title>Genome sequence of Phormidium yuhuli AB48 isolated from an industrial photobioreactor environment.</title>
        <authorList>
            <person name="Qiu Y."/>
            <person name="Noonan A.J.C."/>
            <person name="Dofher K."/>
            <person name="Koch M."/>
            <person name="Kieft B."/>
            <person name="Lin X."/>
            <person name="Ziels R.M."/>
            <person name="Hallam S.J."/>
        </authorList>
    </citation>
    <scope>NUCLEOTIDE SEQUENCE</scope>
    <source>
        <strain evidence="2">AB48</strain>
    </source>
</reference>
<keyword evidence="3" id="KW-1185">Reference proteome</keyword>
<feature type="domain" description="MOSC" evidence="1">
    <location>
        <begin position="122"/>
        <end position="263"/>
    </location>
</feature>
<name>A0ABY5AXF3_9CYAN</name>
<accession>A0ABY5AXF3</accession>
<dbReference type="InterPro" id="IPR011037">
    <property type="entry name" value="Pyrv_Knase-like_insert_dom_sf"/>
</dbReference>
<gene>
    <name evidence="2" type="ORF">NEA10_08565</name>
</gene>
<protein>
    <submittedName>
        <fullName evidence="2">MOSC domain-containing protein</fullName>
    </submittedName>
</protein>
<organism evidence="2 3">
    <name type="scientific">Phormidium yuhuli AB48</name>
    <dbReference type="NCBI Taxonomy" id="2940671"/>
    <lineage>
        <taxon>Bacteria</taxon>
        <taxon>Bacillati</taxon>
        <taxon>Cyanobacteriota</taxon>
        <taxon>Cyanophyceae</taxon>
        <taxon>Oscillatoriophycideae</taxon>
        <taxon>Oscillatoriales</taxon>
        <taxon>Oscillatoriaceae</taxon>
        <taxon>Phormidium</taxon>
        <taxon>Phormidium yuhuli</taxon>
    </lineage>
</organism>
<dbReference type="EMBL" id="CP098611">
    <property type="protein sequence ID" value="USR92748.1"/>
    <property type="molecule type" value="Genomic_DNA"/>
</dbReference>
<evidence type="ECO:0000313" key="3">
    <source>
        <dbReference type="Proteomes" id="UP001056708"/>
    </source>
</evidence>
<dbReference type="PROSITE" id="PS51340">
    <property type="entry name" value="MOSC"/>
    <property type="match status" value="1"/>
</dbReference>
<evidence type="ECO:0000259" key="1">
    <source>
        <dbReference type="PROSITE" id="PS51340"/>
    </source>
</evidence>
<dbReference type="PANTHER" id="PTHR36930">
    <property type="entry name" value="METAL-SULFUR CLUSTER BIOSYNTHESIS PROTEINS YUAD-RELATED"/>
    <property type="match status" value="1"/>
</dbReference>
<dbReference type="InterPro" id="IPR052716">
    <property type="entry name" value="MOSC_domain"/>
</dbReference>
<proteinExistence type="predicted"/>
<dbReference type="Gene3D" id="2.40.33.20">
    <property type="entry name" value="PK beta-barrel domain-like"/>
    <property type="match status" value="1"/>
</dbReference>
<dbReference type="RefSeq" id="WP_252664901.1">
    <property type="nucleotide sequence ID" value="NZ_CP098611.1"/>
</dbReference>
<dbReference type="PANTHER" id="PTHR36930:SF1">
    <property type="entry name" value="MOSC DOMAIN-CONTAINING PROTEIN"/>
    <property type="match status" value="1"/>
</dbReference>
<dbReference type="Pfam" id="PF03473">
    <property type="entry name" value="MOSC"/>
    <property type="match status" value="1"/>
</dbReference>
<dbReference type="Proteomes" id="UP001056708">
    <property type="component" value="Chromosome"/>
</dbReference>
<dbReference type="InterPro" id="IPR005302">
    <property type="entry name" value="MoCF_Sase_C"/>
</dbReference>
<sequence length="263" mass="29040">MARIEVKTIFKHPVKGFTPQVCEGVELRQDFGMVGDRAFAFMFTDTGNPQPQTPWLPKQYLAVQNDWAGLAKLRCSYHPQRQELELSLGETLGIVESVTTQEGRDRLSQFVTDYLQTLTPSSTARHPQATPVRLIGTATGDTRYPDRDRGQISLLSQGTLDEIAAKVGQSQIDARRFRPNFVVDGLAPWGEFDWAGRHLQLGTATIEVLTPIGRCLNIDVNPDTGDRDLSLLSQLPIHFGHAQTGVIARIVEGGCVQCGDTLL</sequence>
<evidence type="ECO:0000313" key="2">
    <source>
        <dbReference type="EMBL" id="USR92748.1"/>
    </source>
</evidence>
<dbReference type="SUPFAM" id="SSF50800">
    <property type="entry name" value="PK beta-barrel domain-like"/>
    <property type="match status" value="1"/>
</dbReference>